<organism evidence="2 3">
    <name type="scientific">Paractinoplanes durhamensis</name>
    <dbReference type="NCBI Taxonomy" id="113563"/>
    <lineage>
        <taxon>Bacteria</taxon>
        <taxon>Bacillati</taxon>
        <taxon>Actinomycetota</taxon>
        <taxon>Actinomycetes</taxon>
        <taxon>Micromonosporales</taxon>
        <taxon>Micromonosporaceae</taxon>
        <taxon>Paractinoplanes</taxon>
    </lineage>
</organism>
<gene>
    <name evidence="2" type="ORF">Adu01nite_29990</name>
</gene>
<keyword evidence="1" id="KW-1133">Transmembrane helix</keyword>
<feature type="transmembrane region" description="Helical" evidence="1">
    <location>
        <begin position="106"/>
        <end position="125"/>
    </location>
</feature>
<dbReference type="Proteomes" id="UP000637628">
    <property type="component" value="Unassembled WGS sequence"/>
</dbReference>
<feature type="transmembrane region" description="Helical" evidence="1">
    <location>
        <begin position="137"/>
        <end position="165"/>
    </location>
</feature>
<evidence type="ECO:0000256" key="1">
    <source>
        <dbReference type="SAM" id="Phobius"/>
    </source>
</evidence>
<feature type="transmembrane region" description="Helical" evidence="1">
    <location>
        <begin position="35"/>
        <end position="57"/>
    </location>
</feature>
<sequence length="182" mass="19274">MKSMAFSAPLLMLVYGVLRWMDGLDGHRDKSGPAWRVGHVAFFAAMVLFAVMAVALARRASRGRRVAAVAAAASVFGAGCFCWVIAGDLSADFGDRWPLPDALQIAGPVLFLVGLVVLLSLEVAAGRVPVWSPVLLFVGYAAITVSLDLLPLSALVILAAMAPLWRPSAMPPRPVAQASRLH</sequence>
<proteinExistence type="predicted"/>
<reference evidence="2 3" key="1">
    <citation type="submission" date="2021-01" db="EMBL/GenBank/DDBJ databases">
        <title>Whole genome shotgun sequence of Actinoplanes durhamensis NBRC 14914.</title>
        <authorList>
            <person name="Komaki H."/>
            <person name="Tamura T."/>
        </authorList>
    </citation>
    <scope>NUCLEOTIDE SEQUENCE [LARGE SCALE GENOMIC DNA]</scope>
    <source>
        <strain evidence="2 3">NBRC 14914</strain>
    </source>
</reference>
<comment type="caution">
    <text evidence="2">The sequence shown here is derived from an EMBL/GenBank/DDBJ whole genome shotgun (WGS) entry which is preliminary data.</text>
</comment>
<keyword evidence="1" id="KW-0472">Membrane</keyword>
<keyword evidence="3" id="KW-1185">Reference proteome</keyword>
<protein>
    <submittedName>
        <fullName evidence="2">Uncharacterized protein</fullName>
    </submittedName>
</protein>
<accession>A0ABQ3YWD9</accession>
<keyword evidence="1" id="KW-0812">Transmembrane</keyword>
<evidence type="ECO:0000313" key="2">
    <source>
        <dbReference type="EMBL" id="GIE01649.1"/>
    </source>
</evidence>
<dbReference type="EMBL" id="BOML01000023">
    <property type="protein sequence ID" value="GIE01649.1"/>
    <property type="molecule type" value="Genomic_DNA"/>
</dbReference>
<evidence type="ECO:0000313" key="3">
    <source>
        <dbReference type="Proteomes" id="UP000637628"/>
    </source>
</evidence>
<dbReference type="RefSeq" id="WP_239132408.1">
    <property type="nucleotide sequence ID" value="NZ_BAAATX010000051.1"/>
</dbReference>
<name>A0ABQ3YWD9_9ACTN</name>
<feature type="transmembrane region" description="Helical" evidence="1">
    <location>
        <begin position="66"/>
        <end position="86"/>
    </location>
</feature>